<dbReference type="Proteomes" id="UP000075884">
    <property type="component" value="Unassembled WGS sequence"/>
</dbReference>
<reference evidence="3" key="1">
    <citation type="submission" date="2013-03" db="EMBL/GenBank/DDBJ databases">
        <title>The Genome Sequence of Anopheles dirus WRAIR2.</title>
        <authorList>
            <consortium name="The Broad Institute Genomics Platform"/>
            <person name="Neafsey D.E."/>
            <person name="Walton C."/>
            <person name="Walker B."/>
            <person name="Young S.K."/>
            <person name="Zeng Q."/>
            <person name="Gargeya S."/>
            <person name="Fitzgerald M."/>
            <person name="Haas B."/>
            <person name="Abouelleil A."/>
            <person name="Allen A.W."/>
            <person name="Alvarado L."/>
            <person name="Arachchi H.M."/>
            <person name="Berlin A.M."/>
            <person name="Chapman S.B."/>
            <person name="Gainer-Dewar J."/>
            <person name="Goldberg J."/>
            <person name="Griggs A."/>
            <person name="Gujja S."/>
            <person name="Hansen M."/>
            <person name="Howarth C."/>
            <person name="Imamovic A."/>
            <person name="Ireland A."/>
            <person name="Larimer J."/>
            <person name="McCowan C."/>
            <person name="Murphy C."/>
            <person name="Pearson M."/>
            <person name="Poon T.W."/>
            <person name="Priest M."/>
            <person name="Roberts A."/>
            <person name="Saif S."/>
            <person name="Shea T."/>
            <person name="Sisk P."/>
            <person name="Sykes S."/>
            <person name="Wortman J."/>
            <person name="Nusbaum C."/>
            <person name="Birren B."/>
        </authorList>
    </citation>
    <scope>NUCLEOTIDE SEQUENCE [LARGE SCALE GENOMIC DNA]</scope>
    <source>
        <strain evidence="3">WRAIR2</strain>
    </source>
</reference>
<evidence type="ECO:0000256" key="1">
    <source>
        <dbReference type="SAM" id="MobiDB-lite"/>
    </source>
</evidence>
<organism evidence="2 3">
    <name type="scientific">Anopheles dirus</name>
    <dbReference type="NCBI Taxonomy" id="7168"/>
    <lineage>
        <taxon>Eukaryota</taxon>
        <taxon>Metazoa</taxon>
        <taxon>Ecdysozoa</taxon>
        <taxon>Arthropoda</taxon>
        <taxon>Hexapoda</taxon>
        <taxon>Insecta</taxon>
        <taxon>Pterygota</taxon>
        <taxon>Neoptera</taxon>
        <taxon>Endopterygota</taxon>
        <taxon>Diptera</taxon>
        <taxon>Nematocera</taxon>
        <taxon>Culicoidea</taxon>
        <taxon>Culicidae</taxon>
        <taxon>Anophelinae</taxon>
        <taxon>Anopheles</taxon>
    </lineage>
</organism>
<feature type="region of interest" description="Disordered" evidence="1">
    <location>
        <begin position="26"/>
        <end position="46"/>
    </location>
</feature>
<name>A0A182NWQ6_9DIPT</name>
<dbReference type="AlphaFoldDB" id="A0A182NWQ6"/>
<accession>A0A182NWQ6</accession>
<sequence>MNASSSAHRKNTINRGIYIKRYYSKQHASVATSMSTPSSASKRRKE</sequence>
<dbReference type="EnsemblMetazoa" id="ADIR014320-RA">
    <property type="protein sequence ID" value="ADIR014320-PA"/>
    <property type="gene ID" value="ADIR014320"/>
</dbReference>
<feature type="compositionally biased region" description="Polar residues" evidence="1">
    <location>
        <begin position="26"/>
        <end position="40"/>
    </location>
</feature>
<keyword evidence="3" id="KW-1185">Reference proteome</keyword>
<reference evidence="2" key="2">
    <citation type="submission" date="2020-05" db="UniProtKB">
        <authorList>
            <consortium name="EnsemblMetazoa"/>
        </authorList>
    </citation>
    <scope>IDENTIFICATION</scope>
    <source>
        <strain evidence="2">WRAIR2</strain>
    </source>
</reference>
<evidence type="ECO:0000313" key="2">
    <source>
        <dbReference type="EnsemblMetazoa" id="ADIR014320-PA"/>
    </source>
</evidence>
<dbReference type="VEuPathDB" id="VectorBase:ADIR014320"/>
<proteinExistence type="predicted"/>
<protein>
    <submittedName>
        <fullName evidence="2">Uncharacterized protein</fullName>
    </submittedName>
</protein>
<evidence type="ECO:0000313" key="3">
    <source>
        <dbReference type="Proteomes" id="UP000075884"/>
    </source>
</evidence>